<proteinExistence type="inferred from homology"/>
<sequence>MGSDQLNLKILMKKFLSEEKEYIKFMNKDERDIILFEKENFYIYANILCGIESRKKEKYNIGDIYLFLCLPKSNYTFSYINSIGYKYISILEKSKIIKIIEDNEDSDEIKVNFFVYDLKKILDLHDYVDLEEKDQGIQADLFDFDNVYDVDRNSENESRNEKGSIKKSSTKSTTQDGEEKAEGEVFNSSHRKRKRGGEDGTIEQLGAHIKPSDYKKNPIDLIVEEKFISFDNLRSICNTEKVDNSIILYVSNDYYSGRVMHNQINPQEMSGKHNFLQNDISTQEYDSLIYFNCNEVNDTEEIVNDASNNYDFIKMNFFDLANEGDLTRSSYHLESSNTCVQVPTILEKDEIQNSVDRKNKTIITQSDEKYEKDKKHLCNNDPCGNSLQKMLKHYYDNNNFFQSIFLQNMNLYSVMKNTYLTSLENENHIDQCVKFIIHKFHRDYVKYMESDKNMVLSTCNDFLKRYSKHNYTDIYHKGDLYKNFADYDMLDLDMSINDYNEEKKHPINIVNDKSTFIDHNDSSSLSTKRENTKFLVGQYIPLDIVQTFNDHDKIIFFHDLLAQYAQAIYDKNNYNKNRAVINFVHNFVKNFSLEESLYWEIDPKGRCILPPEELLLSDQDDIFCDVGQEEVNLEKENTNDVYIIPTCVNEETRSKDYTHKCTNVDNNCIVIRGKLNRKTISNINLSKEQIEGNEELVKSIQVKEVNVQDSYDMIGKSPNDFSRIYNFFERELLNKSSIKNVCINGIKKNIIIDDNIKPRIGNVSLKLIDEIHLTYKKRPIILIEKESNNHIINKSNIESFFLHNNLDNSNMNPNYSNTVSVGGPYDSISIIYKMFNKKKSIKFSFIENDKISKLTETDWKCVIAVIIKSKESLKGILDEYPFEIPTALFHPFKSFFFMYNDVTIPSDLLTGGNIDIIRLNRKNRKEDYIAVNKFWTNIEKFILQRRDKSFYTKKKQF</sequence>
<dbReference type="Pfam" id="PF05179">
    <property type="entry name" value="CDC73_C"/>
    <property type="match status" value="1"/>
</dbReference>
<keyword evidence="8" id="KW-1185">Reference proteome</keyword>
<evidence type="ECO:0000256" key="1">
    <source>
        <dbReference type="ARBA" id="ARBA00004123"/>
    </source>
</evidence>
<dbReference type="InterPro" id="IPR007852">
    <property type="entry name" value="Cdc73/Parafibromin"/>
</dbReference>
<evidence type="ECO:0000313" key="7">
    <source>
        <dbReference type="EMBL" id="GAW81350.1"/>
    </source>
</evidence>
<dbReference type="EMBL" id="BDQF01000011">
    <property type="protein sequence ID" value="GAW81350.1"/>
    <property type="molecule type" value="Genomic_DNA"/>
</dbReference>
<gene>
    <name evidence="7" type="ORF">PGO_101070</name>
</gene>
<dbReference type="RefSeq" id="XP_028543939.1">
    <property type="nucleotide sequence ID" value="XM_028688138.1"/>
</dbReference>
<dbReference type="PANTHER" id="PTHR12466">
    <property type="entry name" value="CDC73 DOMAIN PROTEIN"/>
    <property type="match status" value="1"/>
</dbReference>
<dbReference type="GO" id="GO:0016593">
    <property type="term" value="C:Cdc73/Paf1 complex"/>
    <property type="evidence" value="ECO:0007669"/>
    <property type="project" value="InterPro"/>
</dbReference>
<dbReference type="OrthoDB" id="2186602at2759"/>
<name>A0A1Y1JGH5_PLAGO</name>
<dbReference type="InterPro" id="IPR031336">
    <property type="entry name" value="CDC73_C"/>
</dbReference>
<keyword evidence="3" id="KW-0804">Transcription</keyword>
<accession>A0A1Y1JGH5</accession>
<protein>
    <recommendedName>
        <fullName evidence="6">Cell division control protein 73 C-terminal domain-containing protein</fullName>
    </recommendedName>
</protein>
<dbReference type="InterPro" id="IPR038103">
    <property type="entry name" value="CDC73_C_sf"/>
</dbReference>
<comment type="subcellular location">
    <subcellularLocation>
        <location evidence="1">Nucleus</location>
    </subcellularLocation>
</comment>
<keyword evidence="4" id="KW-0539">Nucleus</keyword>
<dbReference type="OMA" id="ETDWKCV"/>
<dbReference type="PANTHER" id="PTHR12466:SF8">
    <property type="entry name" value="PARAFIBROMIN"/>
    <property type="match status" value="1"/>
</dbReference>
<feature type="domain" description="Cell division control protein 73 C-terminal" evidence="6">
    <location>
        <begin position="776"/>
        <end position="941"/>
    </location>
</feature>
<evidence type="ECO:0000313" key="8">
    <source>
        <dbReference type="Proteomes" id="UP000195521"/>
    </source>
</evidence>
<comment type="caution">
    <text evidence="7">The sequence shown here is derived from an EMBL/GenBank/DDBJ whole genome shotgun (WGS) entry which is preliminary data.</text>
</comment>
<evidence type="ECO:0000256" key="5">
    <source>
        <dbReference type="SAM" id="MobiDB-lite"/>
    </source>
</evidence>
<feature type="region of interest" description="Disordered" evidence="5">
    <location>
        <begin position="153"/>
        <end position="209"/>
    </location>
</feature>
<evidence type="ECO:0000256" key="2">
    <source>
        <dbReference type="ARBA" id="ARBA00010427"/>
    </source>
</evidence>
<dbReference type="GO" id="GO:0006368">
    <property type="term" value="P:transcription elongation by RNA polymerase II"/>
    <property type="evidence" value="ECO:0007669"/>
    <property type="project" value="InterPro"/>
</dbReference>
<dbReference type="Proteomes" id="UP000195521">
    <property type="component" value="Unassembled WGS sequence"/>
</dbReference>
<evidence type="ECO:0000256" key="4">
    <source>
        <dbReference type="ARBA" id="ARBA00023242"/>
    </source>
</evidence>
<dbReference type="GO" id="GO:0000993">
    <property type="term" value="F:RNA polymerase II complex binding"/>
    <property type="evidence" value="ECO:0007669"/>
    <property type="project" value="TreeGrafter"/>
</dbReference>
<organism evidence="7 8">
    <name type="scientific">Plasmodium gonderi</name>
    <dbReference type="NCBI Taxonomy" id="77519"/>
    <lineage>
        <taxon>Eukaryota</taxon>
        <taxon>Sar</taxon>
        <taxon>Alveolata</taxon>
        <taxon>Apicomplexa</taxon>
        <taxon>Aconoidasida</taxon>
        <taxon>Haemosporida</taxon>
        <taxon>Plasmodiidae</taxon>
        <taxon>Plasmodium</taxon>
        <taxon>Plasmodium (Plasmodium)</taxon>
    </lineage>
</organism>
<dbReference type="GO" id="GO:0032968">
    <property type="term" value="P:positive regulation of transcription elongation by RNA polymerase II"/>
    <property type="evidence" value="ECO:0007669"/>
    <property type="project" value="TreeGrafter"/>
</dbReference>
<feature type="compositionally biased region" description="Basic and acidic residues" evidence="5">
    <location>
        <begin position="153"/>
        <end position="164"/>
    </location>
</feature>
<evidence type="ECO:0000256" key="3">
    <source>
        <dbReference type="ARBA" id="ARBA00023163"/>
    </source>
</evidence>
<comment type="similarity">
    <text evidence="2">Belongs to the CDC73 family.</text>
</comment>
<dbReference type="AlphaFoldDB" id="A0A1Y1JGH5"/>
<reference evidence="8" key="1">
    <citation type="submission" date="2017-04" db="EMBL/GenBank/DDBJ databases">
        <title>Plasmodium gonderi genome.</title>
        <authorList>
            <person name="Arisue N."/>
            <person name="Honma H."/>
            <person name="Kawai S."/>
            <person name="Tougan T."/>
            <person name="Tanabe K."/>
            <person name="Horii T."/>
        </authorList>
    </citation>
    <scope>NUCLEOTIDE SEQUENCE [LARGE SCALE GENOMIC DNA]</scope>
    <source>
        <strain evidence="8">ATCC 30045</strain>
    </source>
</reference>
<dbReference type="GeneID" id="39748072"/>
<dbReference type="Gene3D" id="3.40.50.11990">
    <property type="entry name" value="RNA polymerase II accessory factor, Cdc73 C-terminal domain"/>
    <property type="match status" value="1"/>
</dbReference>
<evidence type="ECO:0000259" key="6">
    <source>
        <dbReference type="Pfam" id="PF05179"/>
    </source>
</evidence>